<organism evidence="1 2">
    <name type="scientific">Marinibactrum halimedae</name>
    <dbReference type="NCBI Taxonomy" id="1444977"/>
    <lineage>
        <taxon>Bacteria</taxon>
        <taxon>Pseudomonadati</taxon>
        <taxon>Pseudomonadota</taxon>
        <taxon>Gammaproteobacteria</taxon>
        <taxon>Cellvibrionales</taxon>
        <taxon>Cellvibrionaceae</taxon>
        <taxon>Marinibactrum</taxon>
    </lineage>
</organism>
<dbReference type="EMBL" id="BSPD01000040">
    <property type="protein sequence ID" value="GLS26183.1"/>
    <property type="molecule type" value="Genomic_DNA"/>
</dbReference>
<reference evidence="1 2" key="1">
    <citation type="journal article" date="2014" name="Int. J. Syst. Evol. Microbiol.">
        <title>Complete genome sequence of Corynebacterium casei LMG S-19264T (=DSM 44701T), isolated from a smear-ripened cheese.</title>
        <authorList>
            <consortium name="US DOE Joint Genome Institute (JGI-PGF)"/>
            <person name="Walter F."/>
            <person name="Albersmeier A."/>
            <person name="Kalinowski J."/>
            <person name="Ruckert C."/>
        </authorList>
    </citation>
    <scope>NUCLEOTIDE SEQUENCE [LARGE SCALE GENOMIC DNA]</scope>
    <source>
        <strain evidence="1 2">NBRC 110095</strain>
    </source>
</reference>
<dbReference type="AlphaFoldDB" id="A0AA37T3L9"/>
<keyword evidence="2" id="KW-1185">Reference proteome</keyword>
<comment type="caution">
    <text evidence="1">The sequence shown here is derived from an EMBL/GenBank/DDBJ whole genome shotgun (WGS) entry which is preliminary data.</text>
</comment>
<accession>A0AA37T3L9</accession>
<name>A0AA37T3L9_9GAMM</name>
<gene>
    <name evidence="1" type="ORF">GCM10007877_18980</name>
</gene>
<dbReference type="Proteomes" id="UP001156870">
    <property type="component" value="Unassembled WGS sequence"/>
</dbReference>
<sequence length="78" mass="8992">MSINTLRPTLPWVTYENKTKLRESSLNGVRAVDKELGPSIQRSHPCVWEGLVDNSQISKGRLMWICLSMKQSDQYRIT</sequence>
<proteinExistence type="predicted"/>
<protein>
    <submittedName>
        <fullName evidence="1">Uncharacterized protein</fullName>
    </submittedName>
</protein>
<evidence type="ECO:0000313" key="2">
    <source>
        <dbReference type="Proteomes" id="UP001156870"/>
    </source>
</evidence>
<evidence type="ECO:0000313" key="1">
    <source>
        <dbReference type="EMBL" id="GLS26183.1"/>
    </source>
</evidence>